<feature type="signal peptide" evidence="5">
    <location>
        <begin position="1"/>
        <end position="16"/>
    </location>
</feature>
<evidence type="ECO:0000313" key="7">
    <source>
        <dbReference type="EMBL" id="CAK9001044.1"/>
    </source>
</evidence>
<sequence length="895" mass="100075">MWMFSCLLLGPILAQGEDPSVANGELTPPDLPFPPMPSKAVVGPTLADSVNSWPPKRKPLKEDAPNILLIMNDDVGYGAPETFGGPIHTPTLSKVAQHGVSYNRFHTTAICSPTRAFLLTGRNSHNVGAGQITEAASGFPGYTGTIPKSAATLAKVLSGYGYDTAAFGKWHNTPVDDLMKSGPFDQYPTGLGFSYFYGFLAGETSQYNPRLYENTNPIEPPRKPEEGYHLTEDMADQAIKFIRANRALTPDRPFFIYFAPGGAHGPHHVHKEWADKYKGKFDMGWEKLRNITFEKQKAMGWIPNSTKLTPIDPTMVKWKEIPEEQRAFQLRLMEVYAGYLEHTDTQDGKVVEELERQGLFNNTLIIYVLGDNGASAEGIHGTIDELLAENALPSAYQQQMEVLNRDFGGLDALGSQHVDKMYHSSWAWALDTPFKSTKLVAAHFGGMRTPMVMSWPKAKKWKKGSTEKVIKHDPTPRSQFHHVCDIAPTIYEAVGVQFPTRVEGAKQMPLDGVSMVYTWNNVSVKERKSAQYFEVMGSRGVYKDGWFASVFGPRIPWAEANETRMREWNPDTDVWELYDLTRDFSQAEDLAKEMPDQVAKMKQIFLMEATANKVLPIGAGLYTIYYHPEEGPHSPLTEWKLYEGLTRIAESNAPGFHSGQNSLATIDVEISANASGVLYCVGGTAGGFSVYMDNGYLYAEYMSTLLYRYIAKSTTPLQPGTRKIQVRLIFETTKGLGPPADLTLFVDGQQVGWVKARRANGIWVRGRKASRVQSDERLRAAGEGDLMLALKRHGVFVEKSIRLVFDASETFDVGMDLGSPVSLLYQNRTPFKFNGKINLLHVKYINGTSMHTWWCRLIRPTISLGQLLKLDRALLGPYVLPFFLVQSRRTSFIRL</sequence>
<reference evidence="7 8" key="1">
    <citation type="submission" date="2024-02" db="EMBL/GenBank/DDBJ databases">
        <authorList>
            <person name="Chen Y."/>
            <person name="Shah S."/>
            <person name="Dougan E. K."/>
            <person name="Thang M."/>
            <person name="Chan C."/>
        </authorList>
    </citation>
    <scope>NUCLEOTIDE SEQUENCE [LARGE SCALE GENOMIC DNA]</scope>
</reference>
<comment type="caution">
    <text evidence="7">The sequence shown here is derived from an EMBL/GenBank/DDBJ whole genome shotgun (WGS) entry which is preliminary data.</text>
</comment>
<evidence type="ECO:0000259" key="6">
    <source>
        <dbReference type="Pfam" id="PF00884"/>
    </source>
</evidence>
<evidence type="ECO:0000256" key="1">
    <source>
        <dbReference type="ARBA" id="ARBA00008779"/>
    </source>
</evidence>
<organism evidence="7 8">
    <name type="scientific">Durusdinium trenchii</name>
    <dbReference type="NCBI Taxonomy" id="1381693"/>
    <lineage>
        <taxon>Eukaryota</taxon>
        <taxon>Sar</taxon>
        <taxon>Alveolata</taxon>
        <taxon>Dinophyceae</taxon>
        <taxon>Suessiales</taxon>
        <taxon>Symbiodiniaceae</taxon>
        <taxon>Durusdinium</taxon>
    </lineage>
</organism>
<evidence type="ECO:0000256" key="2">
    <source>
        <dbReference type="ARBA" id="ARBA00022723"/>
    </source>
</evidence>
<dbReference type="InterPro" id="IPR024607">
    <property type="entry name" value="Sulfatase_CS"/>
</dbReference>
<protein>
    <recommendedName>
        <fullName evidence="6">Sulfatase N-terminal domain-containing protein</fullName>
    </recommendedName>
</protein>
<dbReference type="PANTHER" id="PTHR42693">
    <property type="entry name" value="ARYLSULFATASE FAMILY MEMBER"/>
    <property type="match status" value="1"/>
</dbReference>
<evidence type="ECO:0000256" key="3">
    <source>
        <dbReference type="ARBA" id="ARBA00022801"/>
    </source>
</evidence>
<comment type="similarity">
    <text evidence="1">Belongs to the sulfatase family.</text>
</comment>
<keyword evidence="2" id="KW-0479">Metal-binding</keyword>
<dbReference type="PROSITE" id="PS00523">
    <property type="entry name" value="SULFATASE_1"/>
    <property type="match status" value="1"/>
</dbReference>
<dbReference type="Gene3D" id="3.40.720.10">
    <property type="entry name" value="Alkaline Phosphatase, subunit A"/>
    <property type="match status" value="1"/>
</dbReference>
<dbReference type="Gene3D" id="3.30.1120.10">
    <property type="match status" value="1"/>
</dbReference>
<dbReference type="InterPro" id="IPR017850">
    <property type="entry name" value="Alkaline_phosphatase_core_sf"/>
</dbReference>
<accession>A0ABP0II33</accession>
<keyword evidence="4" id="KW-0106">Calcium</keyword>
<dbReference type="InterPro" id="IPR050738">
    <property type="entry name" value="Sulfatase"/>
</dbReference>
<evidence type="ECO:0000256" key="5">
    <source>
        <dbReference type="SAM" id="SignalP"/>
    </source>
</evidence>
<name>A0ABP0II33_9DINO</name>
<feature type="domain" description="Sulfatase N-terminal" evidence="6">
    <location>
        <begin position="65"/>
        <end position="496"/>
    </location>
</feature>
<gene>
    <name evidence="7" type="ORF">CCMP2556_LOCUS6299</name>
</gene>
<proteinExistence type="inferred from homology"/>
<feature type="chain" id="PRO_5045313615" description="Sulfatase N-terminal domain-containing protein" evidence="5">
    <location>
        <begin position="17"/>
        <end position="895"/>
    </location>
</feature>
<dbReference type="Pfam" id="PF00884">
    <property type="entry name" value="Sulfatase"/>
    <property type="match status" value="1"/>
</dbReference>
<evidence type="ECO:0000256" key="4">
    <source>
        <dbReference type="ARBA" id="ARBA00022837"/>
    </source>
</evidence>
<dbReference type="Proteomes" id="UP001642484">
    <property type="component" value="Unassembled WGS sequence"/>
</dbReference>
<keyword evidence="3" id="KW-0378">Hydrolase</keyword>
<dbReference type="CDD" id="cd16025">
    <property type="entry name" value="PAS_like"/>
    <property type="match status" value="1"/>
</dbReference>
<keyword evidence="5" id="KW-0732">Signal</keyword>
<dbReference type="InterPro" id="IPR000917">
    <property type="entry name" value="Sulfatase_N"/>
</dbReference>
<evidence type="ECO:0000313" key="8">
    <source>
        <dbReference type="Proteomes" id="UP001642484"/>
    </source>
</evidence>
<dbReference type="EMBL" id="CAXAMN010002736">
    <property type="protein sequence ID" value="CAK9001044.1"/>
    <property type="molecule type" value="Genomic_DNA"/>
</dbReference>
<keyword evidence="8" id="KW-1185">Reference proteome</keyword>
<dbReference type="SUPFAM" id="SSF53649">
    <property type="entry name" value="Alkaline phosphatase-like"/>
    <property type="match status" value="1"/>
</dbReference>
<dbReference type="PANTHER" id="PTHR42693:SF43">
    <property type="entry name" value="BLL2667 PROTEIN"/>
    <property type="match status" value="1"/>
</dbReference>